<reference evidence="1" key="1">
    <citation type="submission" date="2021-06" db="EMBL/GenBank/DDBJ databases">
        <authorList>
            <person name="Criscuolo A."/>
        </authorList>
    </citation>
    <scope>NUCLEOTIDE SEQUENCE</scope>
    <source>
        <strain evidence="1">CIP111600</strain>
    </source>
</reference>
<keyword evidence="2" id="KW-1185">Reference proteome</keyword>
<protein>
    <submittedName>
        <fullName evidence="1">Uncharacterized protein</fullName>
    </submittedName>
</protein>
<proteinExistence type="predicted"/>
<organism evidence="1 2">
    <name type="scientific">Paenibacillus solanacearum</name>
    <dbReference type="NCBI Taxonomy" id="2048548"/>
    <lineage>
        <taxon>Bacteria</taxon>
        <taxon>Bacillati</taxon>
        <taxon>Bacillota</taxon>
        <taxon>Bacilli</taxon>
        <taxon>Bacillales</taxon>
        <taxon>Paenibacillaceae</taxon>
        <taxon>Paenibacillus</taxon>
    </lineage>
</organism>
<gene>
    <name evidence="1" type="ORF">PAESOLCIP111_03955</name>
</gene>
<sequence length="241" mass="25695">MLWRFPAYGLGTRRIHEDKQFITIGAGVRGMNKGTWLLCAGCLVVSTVMGVDYSTSRANGPGAETAAASFMELSPDAVATAAHVVRRAALGAYVGASATAAEEAAPVKADSPPSGFALNSLNGVSLSDDIAEIFEKKGEPLSVSRDELITSIETYRFNDCTVVVIGDFIQYIEVPRSSEEVKIDGEPLPLELSGLQDKLGAPYFESEDGIVYKNGTKALKIYTTAGSDKVNSIHYFNTATQ</sequence>
<evidence type="ECO:0000313" key="2">
    <source>
        <dbReference type="Proteomes" id="UP000693672"/>
    </source>
</evidence>
<dbReference type="AlphaFoldDB" id="A0A916K3G9"/>
<dbReference type="EMBL" id="CAJVAS010000019">
    <property type="protein sequence ID" value="CAG7638572.1"/>
    <property type="molecule type" value="Genomic_DNA"/>
</dbReference>
<name>A0A916K3G9_9BACL</name>
<dbReference type="Proteomes" id="UP000693672">
    <property type="component" value="Unassembled WGS sequence"/>
</dbReference>
<accession>A0A916K3G9</accession>
<comment type="caution">
    <text evidence="1">The sequence shown here is derived from an EMBL/GenBank/DDBJ whole genome shotgun (WGS) entry which is preliminary data.</text>
</comment>
<evidence type="ECO:0000313" key="1">
    <source>
        <dbReference type="EMBL" id="CAG7638572.1"/>
    </source>
</evidence>